<dbReference type="InterPro" id="IPR007157">
    <property type="entry name" value="PspA_VIPP1"/>
</dbReference>
<dbReference type="PANTHER" id="PTHR31088:SF6">
    <property type="entry name" value="PHAGE SHOCK PROTEIN A"/>
    <property type="match status" value="1"/>
</dbReference>
<evidence type="ECO:0000313" key="4">
    <source>
        <dbReference type="Proteomes" id="UP001204953"/>
    </source>
</evidence>
<evidence type="ECO:0000313" key="3">
    <source>
        <dbReference type="EMBL" id="MCP2728026.1"/>
    </source>
</evidence>
<reference evidence="3" key="1">
    <citation type="submission" date="2022-06" db="EMBL/GenBank/DDBJ databases">
        <title>New cyanobacteria of genus Symplocastrum in benthos of Lake Baikal.</title>
        <authorList>
            <person name="Sorokovikova E."/>
            <person name="Tikhonova I."/>
            <person name="Krasnopeev A."/>
            <person name="Evseev P."/>
            <person name="Gladkikh A."/>
            <person name="Belykh O."/>
        </authorList>
    </citation>
    <scope>NUCLEOTIDE SEQUENCE</scope>
    <source>
        <strain evidence="3">BBK-W-15</strain>
    </source>
</reference>
<dbReference type="AlphaFoldDB" id="A0AAE3KLU5"/>
<evidence type="ECO:0000256" key="1">
    <source>
        <dbReference type="ARBA" id="ARBA00043985"/>
    </source>
</evidence>
<dbReference type="Proteomes" id="UP001204953">
    <property type="component" value="Unassembled WGS sequence"/>
</dbReference>
<gene>
    <name evidence="3" type="ORF">NJ959_05980</name>
</gene>
<comment type="similarity">
    <text evidence="1">Belongs to the PspA/Vipp/IM30 family.</text>
</comment>
<comment type="caution">
    <text evidence="3">The sequence shown here is derived from an EMBL/GenBank/DDBJ whole genome shotgun (WGS) entry which is preliminary data.</text>
</comment>
<proteinExistence type="inferred from homology"/>
<evidence type="ECO:0000256" key="2">
    <source>
        <dbReference type="SAM" id="Coils"/>
    </source>
</evidence>
<protein>
    <submittedName>
        <fullName evidence="3">PspA/IM30 family protein</fullName>
    </submittedName>
</protein>
<dbReference type="EMBL" id="JAMZMM010000036">
    <property type="protein sequence ID" value="MCP2728026.1"/>
    <property type="molecule type" value="Genomic_DNA"/>
</dbReference>
<keyword evidence="4" id="KW-1185">Reference proteome</keyword>
<organism evidence="3 4">
    <name type="scientific">Limnofasciculus baicalensis BBK-W-15</name>
    <dbReference type="NCBI Taxonomy" id="2699891"/>
    <lineage>
        <taxon>Bacteria</taxon>
        <taxon>Bacillati</taxon>
        <taxon>Cyanobacteriota</taxon>
        <taxon>Cyanophyceae</taxon>
        <taxon>Coleofasciculales</taxon>
        <taxon>Coleofasciculaceae</taxon>
        <taxon>Limnofasciculus</taxon>
        <taxon>Limnofasciculus baicalensis</taxon>
    </lineage>
</organism>
<dbReference type="RefSeq" id="WP_254010830.1">
    <property type="nucleotide sequence ID" value="NZ_JAMZMM010000036.1"/>
</dbReference>
<dbReference type="Pfam" id="PF04012">
    <property type="entry name" value="PspA_IM30"/>
    <property type="match status" value="1"/>
</dbReference>
<sequence>MKKVIYWLMGEKAGRVAVGTWNWLWGMPVETGGKVAVEVAEESLRSMQESLQQLAHAVSTQVAAYERAKQKYEAKVKELESFERQAMVAQQSGNEEGARLAMTKVIQVEQLLPQLEEQVKQAEQFVNASKDKLNRERIKLEQYKTDMQNMKDMSEINEALSSMAKVNSDLNIDSARSQFEDAKSAVQRRNLRTKAYAELSENPAEKLNADLEQMAIDDAVAQRLQRLSNSTPKQLPE</sequence>
<dbReference type="PANTHER" id="PTHR31088">
    <property type="entry name" value="MEMBRANE-ASSOCIATED PROTEIN VIPP1, CHLOROPLASTIC"/>
    <property type="match status" value="1"/>
</dbReference>
<keyword evidence="2" id="KW-0175">Coiled coil</keyword>
<feature type="coiled-coil region" evidence="2">
    <location>
        <begin position="37"/>
        <end position="153"/>
    </location>
</feature>
<name>A0AAE3KLU5_9CYAN</name>
<accession>A0AAE3KLU5</accession>